<protein>
    <submittedName>
        <fullName evidence="2">Uncharacterized protein</fullName>
    </submittedName>
</protein>
<gene>
    <name evidence="2" type="ORF">DXG03_006311</name>
</gene>
<keyword evidence="3" id="KW-1185">Reference proteome</keyword>
<evidence type="ECO:0000313" key="3">
    <source>
        <dbReference type="Proteomes" id="UP000775547"/>
    </source>
</evidence>
<comment type="caution">
    <text evidence="2">The sequence shown here is derived from an EMBL/GenBank/DDBJ whole genome shotgun (WGS) entry which is preliminary data.</text>
</comment>
<evidence type="ECO:0000313" key="2">
    <source>
        <dbReference type="EMBL" id="KAG5641037.1"/>
    </source>
</evidence>
<reference evidence="2" key="2">
    <citation type="submission" date="2021-10" db="EMBL/GenBank/DDBJ databases">
        <title>Phylogenomics reveals ancestral predisposition of the termite-cultivated fungus Termitomyces towards a domesticated lifestyle.</title>
        <authorList>
            <person name="Auxier B."/>
            <person name="Grum-Grzhimaylo A."/>
            <person name="Cardenas M.E."/>
            <person name="Lodge J.D."/>
            <person name="Laessoe T."/>
            <person name="Pedersen O."/>
            <person name="Smith M.E."/>
            <person name="Kuyper T.W."/>
            <person name="Franco-Molano E.A."/>
            <person name="Baroni T.J."/>
            <person name="Aanen D.K."/>
        </authorList>
    </citation>
    <scope>NUCLEOTIDE SEQUENCE</scope>
    <source>
        <strain evidence="2">AP01</strain>
        <tissue evidence="2">Mycelium</tissue>
    </source>
</reference>
<reference evidence="2" key="1">
    <citation type="submission" date="2020-07" db="EMBL/GenBank/DDBJ databases">
        <authorList>
            <person name="Nieuwenhuis M."/>
            <person name="Van De Peppel L.J.J."/>
        </authorList>
    </citation>
    <scope>NUCLEOTIDE SEQUENCE</scope>
    <source>
        <strain evidence="2">AP01</strain>
        <tissue evidence="2">Mycelium</tissue>
    </source>
</reference>
<feature type="region of interest" description="Disordered" evidence="1">
    <location>
        <begin position="1"/>
        <end position="22"/>
    </location>
</feature>
<dbReference type="Proteomes" id="UP000775547">
    <property type="component" value="Unassembled WGS sequence"/>
</dbReference>
<dbReference type="OrthoDB" id="3117194at2759"/>
<evidence type="ECO:0000256" key="1">
    <source>
        <dbReference type="SAM" id="MobiDB-lite"/>
    </source>
</evidence>
<accession>A0A9P7G5T2</accession>
<name>A0A9P7G5T2_9AGAR</name>
<organism evidence="2 3">
    <name type="scientific">Asterophora parasitica</name>
    <dbReference type="NCBI Taxonomy" id="117018"/>
    <lineage>
        <taxon>Eukaryota</taxon>
        <taxon>Fungi</taxon>
        <taxon>Dikarya</taxon>
        <taxon>Basidiomycota</taxon>
        <taxon>Agaricomycotina</taxon>
        <taxon>Agaricomycetes</taxon>
        <taxon>Agaricomycetidae</taxon>
        <taxon>Agaricales</taxon>
        <taxon>Tricholomatineae</taxon>
        <taxon>Lyophyllaceae</taxon>
        <taxon>Asterophora</taxon>
    </lineage>
</organism>
<dbReference type="AlphaFoldDB" id="A0A9P7G5T2"/>
<feature type="compositionally biased region" description="Low complexity" evidence="1">
    <location>
        <begin position="1"/>
        <end position="18"/>
    </location>
</feature>
<dbReference type="EMBL" id="JABCKV010000407">
    <property type="protein sequence ID" value="KAG5641037.1"/>
    <property type="molecule type" value="Genomic_DNA"/>
</dbReference>
<sequence>MFSFFRRSAPSESPSAAPMQHWHHPSAVPAAPILITRPAELSEARVHWWNEDTTHVAGDAISTVAPYHLPACGFFEPSASFRSAQSDDIPWITLTGPSDSINDISALTSVVIAGPPRRRQAPLKRVRTINREAGEAIRKKRKIEKDISPAELLRGLGMTLSSRPSPASAKRERRKKRRLTLHKVENWLTTMNDTLNLDSYSY</sequence>
<proteinExistence type="predicted"/>